<evidence type="ECO:0000313" key="2">
    <source>
        <dbReference type="EMBL" id="QQP33007.1"/>
    </source>
</evidence>
<evidence type="ECO:0000313" key="1">
    <source>
        <dbReference type="EMBL" id="QQP32410.1"/>
    </source>
</evidence>
<evidence type="ECO:0000313" key="3">
    <source>
        <dbReference type="Proteomes" id="UP000595437"/>
    </source>
</evidence>
<dbReference type="AlphaFoldDB" id="A0A7T8JUB2"/>
<dbReference type="EMBL" id="CP045908">
    <property type="protein sequence ID" value="QQP33007.1"/>
    <property type="molecule type" value="Genomic_DNA"/>
</dbReference>
<dbReference type="Proteomes" id="UP000595437">
    <property type="component" value="Chromosome 20"/>
</dbReference>
<sequence length="51" mass="6171">MFYNDWMDKRTRRQHWKEFADPFVKDGARRGTPVSVPVSLCKPIMLFDKRL</sequence>
<accession>A0A7T8JUB2</accession>
<dbReference type="Proteomes" id="UP000595437">
    <property type="component" value="Chromosome 19"/>
</dbReference>
<protein>
    <submittedName>
        <fullName evidence="2">Uncharacterized protein</fullName>
    </submittedName>
</protein>
<proteinExistence type="predicted"/>
<name>A0A7T8JUB2_CALRO</name>
<dbReference type="EMBL" id="CP045909">
    <property type="protein sequence ID" value="QQP32410.1"/>
    <property type="molecule type" value="Genomic_DNA"/>
</dbReference>
<reference evidence="2" key="2">
    <citation type="journal article" name="Sci. Data">
        <title>Chromosome-scale genome assembly of the sea louse Caligus rogercresseyi by SMRT sequencing and Hi-C analysis.</title>
        <authorList>
            <person name="Gallardo-Escarate C."/>
            <person name="Valenzuela-Munoz V."/>
            <person name="Nunez-Acuna G."/>
            <person name="Valenzuela-Miranda D."/>
            <person name="Goncalves A.T."/>
            <person name="Escobar-Sepulveda H."/>
            <person name="Liachko I."/>
            <person name="Nelson B."/>
            <person name="Roberts S."/>
            <person name="Warren W."/>
        </authorList>
    </citation>
    <scope>NUCLEOTIDE SEQUENCE</scope>
    <source>
        <tissue evidence="2">Whole tissue</tissue>
    </source>
</reference>
<reference evidence="3" key="1">
    <citation type="submission" date="2021-01" db="EMBL/GenBank/DDBJ databases">
        <title>Caligus Genome Assembly.</title>
        <authorList>
            <person name="Gallardo-Escarate C."/>
        </authorList>
    </citation>
    <scope>NUCLEOTIDE SEQUENCE [LARGE SCALE GENOMIC DNA]</scope>
</reference>
<keyword evidence="3" id="KW-1185">Reference proteome</keyword>
<organism evidence="2 3">
    <name type="scientific">Caligus rogercresseyi</name>
    <name type="common">Sea louse</name>
    <dbReference type="NCBI Taxonomy" id="217165"/>
    <lineage>
        <taxon>Eukaryota</taxon>
        <taxon>Metazoa</taxon>
        <taxon>Ecdysozoa</taxon>
        <taxon>Arthropoda</taxon>
        <taxon>Crustacea</taxon>
        <taxon>Multicrustacea</taxon>
        <taxon>Hexanauplia</taxon>
        <taxon>Copepoda</taxon>
        <taxon>Siphonostomatoida</taxon>
        <taxon>Caligidae</taxon>
        <taxon>Caligus</taxon>
    </lineage>
</organism>
<gene>
    <name evidence="2" type="ORF">FKW44_024224</name>
    <name evidence="1" type="ORF">FKW44_024713</name>
</gene>